<keyword evidence="1" id="KW-0175">Coiled coil</keyword>
<dbReference type="eggNOG" id="ENOG5030E2C">
    <property type="taxonomic scope" value="Bacteria"/>
</dbReference>
<accession>A0A081LDN7</accession>
<organism evidence="2 3">
    <name type="scientific">Bacillus zhangzhouensis</name>
    <dbReference type="NCBI Taxonomy" id="1178540"/>
    <lineage>
        <taxon>Bacteria</taxon>
        <taxon>Bacillati</taxon>
        <taxon>Bacillota</taxon>
        <taxon>Bacilli</taxon>
        <taxon>Bacillales</taxon>
        <taxon>Bacillaceae</taxon>
        <taxon>Bacillus</taxon>
    </lineage>
</organism>
<gene>
    <name evidence="2" type="ORF">BA70_13605</name>
</gene>
<dbReference type="OrthoDB" id="2885037at2"/>
<comment type="caution">
    <text evidence="2">The sequence shown here is derived from an EMBL/GenBank/DDBJ whole genome shotgun (WGS) entry which is preliminary data.</text>
</comment>
<proteinExistence type="predicted"/>
<feature type="coiled-coil region" evidence="1">
    <location>
        <begin position="8"/>
        <end position="68"/>
    </location>
</feature>
<evidence type="ECO:0000313" key="2">
    <source>
        <dbReference type="EMBL" id="KEP27363.1"/>
    </source>
</evidence>
<name>A0A081LDN7_9BACI</name>
<dbReference type="Pfam" id="PF17522">
    <property type="entry name" value="DUF5446"/>
    <property type="match status" value="1"/>
</dbReference>
<dbReference type="EMBL" id="JOTP01000004">
    <property type="protein sequence ID" value="KEP27363.1"/>
    <property type="molecule type" value="Genomic_DNA"/>
</dbReference>
<dbReference type="InterPro" id="IPR020252">
    <property type="entry name" value="DUF5446"/>
</dbReference>
<reference evidence="2 3" key="1">
    <citation type="submission" date="2012-09" db="EMBL/GenBank/DDBJ databases">
        <title>Genome Sequence of Bacillus sp. DW5-4.</title>
        <authorList>
            <person name="Lai Q."/>
            <person name="Liu Y."/>
            <person name="Shao Z."/>
        </authorList>
    </citation>
    <scope>NUCLEOTIDE SEQUENCE [LARGE SCALE GENOMIC DNA]</scope>
    <source>
        <strain evidence="2 3">DW5-4</strain>
    </source>
</reference>
<dbReference type="AlphaFoldDB" id="A0A081LDN7"/>
<protein>
    <submittedName>
        <fullName evidence="2">Uncharacterized protein</fullName>
    </submittedName>
</protein>
<evidence type="ECO:0000313" key="3">
    <source>
        <dbReference type="Proteomes" id="UP000028091"/>
    </source>
</evidence>
<keyword evidence="3" id="KW-1185">Reference proteome</keyword>
<sequence length="78" mass="8905">MMSEFVSKESIMQLLEEIERKIDAVEAELSHAVQQTKYAAKEEQEQIIDRLESEVKDCECKIHAAEYKLSARPAIHAG</sequence>
<dbReference type="Proteomes" id="UP000028091">
    <property type="component" value="Unassembled WGS sequence"/>
</dbReference>
<evidence type="ECO:0000256" key="1">
    <source>
        <dbReference type="SAM" id="Coils"/>
    </source>
</evidence>